<feature type="compositionally biased region" description="Low complexity" evidence="1">
    <location>
        <begin position="149"/>
        <end position="166"/>
    </location>
</feature>
<feature type="compositionally biased region" description="Low complexity" evidence="1">
    <location>
        <begin position="183"/>
        <end position="192"/>
    </location>
</feature>
<feature type="compositionally biased region" description="Polar residues" evidence="1">
    <location>
        <begin position="391"/>
        <end position="404"/>
    </location>
</feature>
<feature type="compositionally biased region" description="Polar residues" evidence="1">
    <location>
        <begin position="122"/>
        <end position="137"/>
    </location>
</feature>
<feature type="compositionally biased region" description="Polar residues" evidence="1">
    <location>
        <begin position="70"/>
        <end position="80"/>
    </location>
</feature>
<reference evidence="2 3" key="1">
    <citation type="journal article" date="2017" name="Gigascience">
        <title>Genome sequence of the small brown planthopper, Laodelphax striatellus.</title>
        <authorList>
            <person name="Zhu J."/>
            <person name="Jiang F."/>
            <person name="Wang X."/>
            <person name="Yang P."/>
            <person name="Bao Y."/>
            <person name="Zhao W."/>
            <person name="Wang W."/>
            <person name="Lu H."/>
            <person name="Wang Q."/>
            <person name="Cui N."/>
            <person name="Li J."/>
            <person name="Chen X."/>
            <person name="Luo L."/>
            <person name="Yu J."/>
            <person name="Kang L."/>
            <person name="Cui F."/>
        </authorList>
    </citation>
    <scope>NUCLEOTIDE SEQUENCE [LARGE SCALE GENOMIC DNA]</scope>
    <source>
        <strain evidence="2">Lst14</strain>
    </source>
</reference>
<feature type="compositionally biased region" description="Polar residues" evidence="1">
    <location>
        <begin position="325"/>
        <end position="334"/>
    </location>
</feature>
<dbReference type="InParanoid" id="A0A482WMV4"/>
<dbReference type="AlphaFoldDB" id="A0A482WMV4"/>
<organism evidence="2 3">
    <name type="scientific">Laodelphax striatellus</name>
    <name type="common">Small brown planthopper</name>
    <name type="synonym">Delphax striatella</name>
    <dbReference type="NCBI Taxonomy" id="195883"/>
    <lineage>
        <taxon>Eukaryota</taxon>
        <taxon>Metazoa</taxon>
        <taxon>Ecdysozoa</taxon>
        <taxon>Arthropoda</taxon>
        <taxon>Hexapoda</taxon>
        <taxon>Insecta</taxon>
        <taxon>Pterygota</taxon>
        <taxon>Neoptera</taxon>
        <taxon>Paraneoptera</taxon>
        <taxon>Hemiptera</taxon>
        <taxon>Auchenorrhyncha</taxon>
        <taxon>Fulgoroidea</taxon>
        <taxon>Delphacidae</taxon>
        <taxon>Criomorphinae</taxon>
        <taxon>Laodelphax</taxon>
    </lineage>
</organism>
<feature type="compositionally biased region" description="Polar residues" evidence="1">
    <location>
        <begin position="44"/>
        <end position="59"/>
    </location>
</feature>
<evidence type="ECO:0000313" key="2">
    <source>
        <dbReference type="EMBL" id="RZF34552.1"/>
    </source>
</evidence>
<protein>
    <submittedName>
        <fullName evidence="2">Uncharacterized protein</fullName>
    </submittedName>
</protein>
<proteinExistence type="predicted"/>
<accession>A0A482WMV4</accession>
<dbReference type="EMBL" id="QKKF02031215">
    <property type="protein sequence ID" value="RZF34552.1"/>
    <property type="molecule type" value="Genomic_DNA"/>
</dbReference>
<dbReference type="STRING" id="195883.A0A482WMV4"/>
<gene>
    <name evidence="2" type="ORF">LSTR_LSTR013739</name>
</gene>
<feature type="compositionally biased region" description="Polar residues" evidence="1">
    <location>
        <begin position="200"/>
        <end position="209"/>
    </location>
</feature>
<feature type="region of interest" description="Disordered" evidence="1">
    <location>
        <begin position="1"/>
        <end position="279"/>
    </location>
</feature>
<sequence>MQKSSKPGTPDLVDKSSVKSASPTPTETKSSKPGTPDLADKSSVKSASPTPTESKTSKPGTPDLVDKSSVKSGSPTPTELKSSKPGTPDLVDKSSVKSASPTPTELKSSKPGTPDLVDKSSVKSASPTPTETKSSKPGTPDLVDKSSVKSASPTPTETKTSKPGTPDLVDKSSVKSVSPPPTESKSSKPGSPDLLDESSVKTGPTQADSKLSKPGSPDPVDKSSVKSVSPTFAETKTSKPGTPDLVDKSSAKSVSPVPLEMKTPKSITPEPTGSAASFLASGDKTKFDSIRASPISDDIIDSEKSISVTKVFSPTEKMFGDFLDSASNVPTRPTSPGDIVTGVDDLGSSTISKKVDGKGLETFDESAITSVDESSVISGSAAEADKLLKDTPTSQFSKQESFQTSSKLYDESKSEKESSSPKPITSSVGGIQDATTRIIDEKDLGVSNTLFQKGIETLELKDSLPCLDRALLESVEKVTEKGEKLEKEVEDLSLFGEKSTTVYGKISPKSVSPTSLEIENKIGLGDDYNKIKPLTSSTSHTPRSISPLPAYEIDFKADMQGKSDFIDLFHFSHSQIYIPSPSI</sequence>
<comment type="caution">
    <text evidence="2">The sequence shown here is derived from an EMBL/GenBank/DDBJ whole genome shotgun (WGS) entry which is preliminary data.</text>
</comment>
<feature type="compositionally biased region" description="Basic and acidic residues" evidence="1">
    <location>
        <begin position="408"/>
        <end position="419"/>
    </location>
</feature>
<feature type="compositionally biased region" description="Polar residues" evidence="1">
    <location>
        <begin position="265"/>
        <end position="275"/>
    </location>
</feature>
<keyword evidence="3" id="KW-1185">Reference proteome</keyword>
<evidence type="ECO:0000313" key="3">
    <source>
        <dbReference type="Proteomes" id="UP000291343"/>
    </source>
</evidence>
<dbReference type="Proteomes" id="UP000291343">
    <property type="component" value="Unassembled WGS sequence"/>
</dbReference>
<feature type="region of interest" description="Disordered" evidence="1">
    <location>
        <begin position="324"/>
        <end position="355"/>
    </location>
</feature>
<evidence type="ECO:0000256" key="1">
    <source>
        <dbReference type="SAM" id="MobiDB-lite"/>
    </source>
</evidence>
<feature type="region of interest" description="Disordered" evidence="1">
    <location>
        <begin position="389"/>
        <end position="429"/>
    </location>
</feature>
<feature type="compositionally biased region" description="Polar residues" evidence="1">
    <location>
        <begin position="96"/>
        <end position="106"/>
    </location>
</feature>
<feature type="compositionally biased region" description="Polar residues" evidence="1">
    <location>
        <begin position="18"/>
        <end position="33"/>
    </location>
</feature>
<name>A0A482WMV4_LAOST</name>